<evidence type="ECO:0000313" key="3">
    <source>
        <dbReference type="EMBL" id="KAG7095638.1"/>
    </source>
</evidence>
<reference evidence="3" key="1">
    <citation type="journal article" date="2021" name="Genome Biol. Evol.">
        <title>The assembled and annotated genome of the fairy-ring fungus Marasmius oreades.</title>
        <authorList>
            <person name="Hiltunen M."/>
            <person name="Ament-Velasquez S.L."/>
            <person name="Johannesson H."/>
        </authorList>
    </citation>
    <scope>NUCLEOTIDE SEQUENCE</scope>
    <source>
        <strain evidence="3">03SP1</strain>
    </source>
</reference>
<dbReference type="KEGG" id="more:E1B28_006361"/>
<keyword evidence="2" id="KW-0472">Membrane</keyword>
<keyword evidence="4" id="KW-1185">Reference proteome</keyword>
<comment type="caution">
    <text evidence="3">The sequence shown here is derived from an EMBL/GenBank/DDBJ whole genome shotgun (WGS) entry which is preliminary data.</text>
</comment>
<gene>
    <name evidence="3" type="ORF">E1B28_006361</name>
</gene>
<dbReference type="GeneID" id="66075437"/>
<keyword evidence="2" id="KW-0812">Transmembrane</keyword>
<feature type="region of interest" description="Disordered" evidence="1">
    <location>
        <begin position="169"/>
        <end position="197"/>
    </location>
</feature>
<feature type="compositionally biased region" description="Basic residues" evidence="1">
    <location>
        <begin position="170"/>
        <end position="181"/>
    </location>
</feature>
<evidence type="ECO:0000256" key="2">
    <source>
        <dbReference type="SAM" id="Phobius"/>
    </source>
</evidence>
<evidence type="ECO:0000256" key="1">
    <source>
        <dbReference type="SAM" id="MobiDB-lite"/>
    </source>
</evidence>
<protein>
    <submittedName>
        <fullName evidence="3">Uncharacterized protein</fullName>
    </submittedName>
</protein>
<name>A0A9P7S841_9AGAR</name>
<dbReference type="AlphaFoldDB" id="A0A9P7S841"/>
<organism evidence="3 4">
    <name type="scientific">Marasmius oreades</name>
    <name type="common">fairy-ring Marasmius</name>
    <dbReference type="NCBI Taxonomy" id="181124"/>
    <lineage>
        <taxon>Eukaryota</taxon>
        <taxon>Fungi</taxon>
        <taxon>Dikarya</taxon>
        <taxon>Basidiomycota</taxon>
        <taxon>Agaricomycotina</taxon>
        <taxon>Agaricomycetes</taxon>
        <taxon>Agaricomycetidae</taxon>
        <taxon>Agaricales</taxon>
        <taxon>Marasmiineae</taxon>
        <taxon>Marasmiaceae</taxon>
        <taxon>Marasmius</taxon>
    </lineage>
</organism>
<dbReference type="EMBL" id="CM032183">
    <property type="protein sequence ID" value="KAG7095638.1"/>
    <property type="molecule type" value="Genomic_DNA"/>
</dbReference>
<proteinExistence type="predicted"/>
<accession>A0A9P7S841</accession>
<feature type="transmembrane region" description="Helical" evidence="2">
    <location>
        <begin position="26"/>
        <end position="44"/>
    </location>
</feature>
<keyword evidence="2" id="KW-1133">Transmembrane helix</keyword>
<evidence type="ECO:0000313" key="4">
    <source>
        <dbReference type="Proteomes" id="UP001049176"/>
    </source>
</evidence>
<sequence length="197" mass="21668">MLLPCSSSVDIQMIGFPSRLPSSCSILLYFLAGLFLFLAVRFVIHRNSAATVVATSSGDKEKRTAEAIRVEQKASSWRLFTWESLPVSLPITLTTPPNPTIIGRGVGVKSVTSLIASPPPPRLPTSNHTRSQKEQAMSFHRRGPTFEQPLPAIYQSQEPLSMAKLIMSRHTLRRPSPKSLKRSSSAPPTPSRPHTMV</sequence>
<dbReference type="RefSeq" id="XP_043012108.1">
    <property type="nucleotide sequence ID" value="XM_043151015.1"/>
</dbReference>
<feature type="region of interest" description="Disordered" evidence="1">
    <location>
        <begin position="117"/>
        <end position="138"/>
    </location>
</feature>
<dbReference type="OrthoDB" id="2791511at2759"/>
<dbReference type="Proteomes" id="UP001049176">
    <property type="component" value="Chromosome 3"/>
</dbReference>